<keyword evidence="1" id="KW-0175">Coiled coil</keyword>
<feature type="transmembrane region" description="Helical" evidence="2">
    <location>
        <begin position="352"/>
        <end position="378"/>
    </location>
</feature>
<evidence type="ECO:0000313" key="5">
    <source>
        <dbReference type="Proteomes" id="UP001447188"/>
    </source>
</evidence>
<evidence type="ECO:0000313" key="4">
    <source>
        <dbReference type="EMBL" id="KAL0636111.1"/>
    </source>
</evidence>
<evidence type="ECO:0000256" key="1">
    <source>
        <dbReference type="SAM" id="Coils"/>
    </source>
</evidence>
<evidence type="ECO:0000256" key="2">
    <source>
        <dbReference type="SAM" id="Phobius"/>
    </source>
</evidence>
<organism evidence="4 5">
    <name type="scientific">Discina gigas</name>
    <dbReference type="NCBI Taxonomy" id="1032678"/>
    <lineage>
        <taxon>Eukaryota</taxon>
        <taxon>Fungi</taxon>
        <taxon>Dikarya</taxon>
        <taxon>Ascomycota</taxon>
        <taxon>Pezizomycotina</taxon>
        <taxon>Pezizomycetes</taxon>
        <taxon>Pezizales</taxon>
        <taxon>Discinaceae</taxon>
        <taxon>Discina</taxon>
    </lineage>
</organism>
<dbReference type="EMBL" id="JBBBZM010000056">
    <property type="protein sequence ID" value="KAL0636111.1"/>
    <property type="molecule type" value="Genomic_DNA"/>
</dbReference>
<name>A0ABR3GJJ3_9PEZI</name>
<dbReference type="Gene3D" id="3.40.50.300">
    <property type="entry name" value="P-loop containing nucleotide triphosphate hydrolases"/>
    <property type="match status" value="1"/>
</dbReference>
<dbReference type="Proteomes" id="UP001447188">
    <property type="component" value="Unassembled WGS sequence"/>
</dbReference>
<keyword evidence="2" id="KW-0812">Transmembrane</keyword>
<feature type="coiled-coil region" evidence="1">
    <location>
        <begin position="240"/>
        <end position="312"/>
    </location>
</feature>
<gene>
    <name evidence="4" type="ORF">Q9L58_004900</name>
</gene>
<keyword evidence="5" id="KW-1185">Reference proteome</keyword>
<keyword evidence="2" id="KW-1133">Transmembrane helix</keyword>
<evidence type="ECO:0000259" key="3">
    <source>
        <dbReference type="Pfam" id="PF01926"/>
    </source>
</evidence>
<dbReference type="Pfam" id="PF01926">
    <property type="entry name" value="MMR_HSR1"/>
    <property type="match status" value="1"/>
</dbReference>
<proteinExistence type="predicted"/>
<sequence>MKSEKSTRPEQASEPVPVNASLAAPCGVLIIIGKTGVGKSTFIKLLGGKSQEDGQEPVIDDGIDSCTKKPAMYNAEINGRKIILLDTPGFDDSGLENLDLLYDIFSVLYSLALGKGRFPIHGVVFLHDISEVRFSGSQRKTLSILRALCGESCMGNVIVGTMRWSPEGSAKFKKEEGREQVYLKEHWGGIYKTKRWKTEHDIQVPTQIVTDLLNISPVLLLAQEEILNAVGDTTAGRLLVPEARMEMGRLQRELAEQKRRFEEEMEKYNTEAEKLRKELERQGKTPGANVDKDKLEQLQRDLADREKRIKEDKAWMEADAEKQKEGLGQFERFIHKVKTGDLSFAEKFGLSIAAPIVLAPAALVAAPVGVIASLVHLAQKFVDE</sequence>
<protein>
    <recommendedName>
        <fullName evidence="3">G domain-containing protein</fullName>
    </recommendedName>
</protein>
<dbReference type="InterPro" id="IPR006073">
    <property type="entry name" value="GTP-bd"/>
</dbReference>
<keyword evidence="2" id="KW-0472">Membrane</keyword>
<feature type="domain" description="G" evidence="3">
    <location>
        <begin position="30"/>
        <end position="91"/>
    </location>
</feature>
<dbReference type="InterPro" id="IPR027417">
    <property type="entry name" value="P-loop_NTPase"/>
</dbReference>
<dbReference type="SUPFAM" id="SSF52540">
    <property type="entry name" value="P-loop containing nucleoside triphosphate hydrolases"/>
    <property type="match status" value="1"/>
</dbReference>
<comment type="caution">
    <text evidence="4">The sequence shown here is derived from an EMBL/GenBank/DDBJ whole genome shotgun (WGS) entry which is preliminary data.</text>
</comment>
<reference evidence="4 5" key="1">
    <citation type="submission" date="2024-02" db="EMBL/GenBank/DDBJ databases">
        <title>Discinaceae phylogenomics.</title>
        <authorList>
            <person name="Dirks A.C."/>
            <person name="James T.Y."/>
        </authorList>
    </citation>
    <scope>NUCLEOTIDE SEQUENCE [LARGE SCALE GENOMIC DNA]</scope>
    <source>
        <strain evidence="4 5">ACD0624</strain>
    </source>
</reference>
<accession>A0ABR3GJJ3</accession>